<dbReference type="EMBL" id="JAQNDN010000004">
    <property type="protein sequence ID" value="MDC0668588.1"/>
    <property type="molecule type" value="Genomic_DNA"/>
</dbReference>
<accession>A0ABT5B537</accession>
<dbReference type="InterPro" id="IPR013784">
    <property type="entry name" value="Carb-bd-like_fold"/>
</dbReference>
<gene>
    <name evidence="2" type="ORF">POL58_12600</name>
</gene>
<dbReference type="Proteomes" id="UP001217838">
    <property type="component" value="Unassembled WGS sequence"/>
</dbReference>
<evidence type="ECO:0000256" key="1">
    <source>
        <dbReference type="SAM" id="SignalP"/>
    </source>
</evidence>
<proteinExistence type="predicted"/>
<keyword evidence="3" id="KW-1185">Reference proteome</keyword>
<comment type="caution">
    <text evidence="2">The sequence shown here is derived from an EMBL/GenBank/DDBJ whole genome shotgun (WGS) entry which is preliminary data.</text>
</comment>
<feature type="chain" id="PRO_5046036305" evidence="1">
    <location>
        <begin position="22"/>
        <end position="117"/>
    </location>
</feature>
<organism evidence="2 3">
    <name type="scientific">Nannocystis radixulma</name>
    <dbReference type="NCBI Taxonomy" id="2995305"/>
    <lineage>
        <taxon>Bacteria</taxon>
        <taxon>Pseudomonadati</taxon>
        <taxon>Myxococcota</taxon>
        <taxon>Polyangia</taxon>
        <taxon>Nannocystales</taxon>
        <taxon>Nannocystaceae</taxon>
        <taxon>Nannocystis</taxon>
    </lineage>
</organism>
<keyword evidence="1" id="KW-0732">Signal</keyword>
<name>A0ABT5B537_9BACT</name>
<dbReference type="RefSeq" id="WP_271997861.1">
    <property type="nucleotide sequence ID" value="NZ_JAQNDN010000004.1"/>
</dbReference>
<protein>
    <submittedName>
        <fullName evidence="2">Carboxypeptidase-like regulatory domain-containing protein</fullName>
    </submittedName>
</protein>
<reference evidence="2 3" key="1">
    <citation type="submission" date="2022-11" db="EMBL/GenBank/DDBJ databases">
        <title>Minimal conservation of predation-associated metabolite biosynthetic gene clusters underscores biosynthetic potential of Myxococcota including descriptions for ten novel species: Archangium lansinium sp. nov., Myxococcus landrumus sp. nov., Nannocystis bai.</title>
        <authorList>
            <person name="Ahearne A."/>
            <person name="Stevens C."/>
            <person name="Dowd S."/>
        </authorList>
    </citation>
    <scope>NUCLEOTIDE SEQUENCE [LARGE SCALE GENOMIC DNA]</scope>
    <source>
        <strain evidence="2 3">NCELM</strain>
    </source>
</reference>
<dbReference type="SUPFAM" id="SSF49452">
    <property type="entry name" value="Starch-binding domain-like"/>
    <property type="match status" value="1"/>
</dbReference>
<evidence type="ECO:0000313" key="2">
    <source>
        <dbReference type="EMBL" id="MDC0668588.1"/>
    </source>
</evidence>
<sequence>MRRSHALALALTACAPHLAPADGGEPAQRPVTLRGHVRRSVTGEPITGALVFIECDCLERPREVITTARPYEFTDLPPGSYTVLMLHEFAVRRSFTAAPGDRWYIGFDVPPAGPPRP</sequence>
<evidence type="ECO:0000313" key="3">
    <source>
        <dbReference type="Proteomes" id="UP001217838"/>
    </source>
</evidence>
<feature type="signal peptide" evidence="1">
    <location>
        <begin position="1"/>
        <end position="21"/>
    </location>
</feature>